<dbReference type="GO" id="GO:0005524">
    <property type="term" value="F:ATP binding"/>
    <property type="evidence" value="ECO:0007669"/>
    <property type="project" value="UniProtKB-KW"/>
</dbReference>
<evidence type="ECO:0000313" key="14">
    <source>
        <dbReference type="EMBL" id="MBB6550417.1"/>
    </source>
</evidence>
<dbReference type="FunFam" id="3.40.50.300:FF:000221">
    <property type="entry name" value="Multidrug ABC transporter ATP-binding protein"/>
    <property type="match status" value="1"/>
</dbReference>
<evidence type="ECO:0000256" key="1">
    <source>
        <dbReference type="ARBA" id="ARBA00004429"/>
    </source>
</evidence>
<evidence type="ECO:0000259" key="12">
    <source>
        <dbReference type="PROSITE" id="PS50893"/>
    </source>
</evidence>
<dbReference type="InterPro" id="IPR027417">
    <property type="entry name" value="P-loop_NTPase"/>
</dbReference>
<dbReference type="InterPro" id="IPR039421">
    <property type="entry name" value="Type_1_exporter"/>
</dbReference>
<evidence type="ECO:0000256" key="11">
    <source>
        <dbReference type="SAM" id="Phobius"/>
    </source>
</evidence>
<dbReference type="GO" id="GO:0016887">
    <property type="term" value="F:ATP hydrolysis activity"/>
    <property type="evidence" value="ECO:0007669"/>
    <property type="project" value="InterPro"/>
</dbReference>
<protein>
    <submittedName>
        <fullName evidence="14">ABC-type multidrug transport system fused ATPase/permease subunit</fullName>
    </submittedName>
</protein>
<evidence type="ECO:0000256" key="4">
    <source>
        <dbReference type="ARBA" id="ARBA00022519"/>
    </source>
</evidence>
<dbReference type="PROSITE" id="PS50929">
    <property type="entry name" value="ABC_TM1F"/>
    <property type="match status" value="1"/>
</dbReference>
<comment type="subcellular location">
    <subcellularLocation>
        <location evidence="1">Cell inner membrane</location>
        <topology evidence="1">Multi-pass membrane protein</topology>
    </subcellularLocation>
</comment>
<feature type="transmembrane region" description="Helical" evidence="11">
    <location>
        <begin position="39"/>
        <end position="64"/>
    </location>
</feature>
<dbReference type="AlphaFoldDB" id="A0A7X0NVN7"/>
<keyword evidence="9 11" id="KW-0472">Membrane</keyword>
<feature type="transmembrane region" description="Helical" evidence="11">
    <location>
        <begin position="178"/>
        <end position="197"/>
    </location>
</feature>
<dbReference type="PROSITE" id="PS50893">
    <property type="entry name" value="ABC_TRANSPORTER_2"/>
    <property type="match status" value="1"/>
</dbReference>
<dbReference type="InterPro" id="IPR017871">
    <property type="entry name" value="ABC_transporter-like_CS"/>
</dbReference>
<evidence type="ECO:0000256" key="7">
    <source>
        <dbReference type="ARBA" id="ARBA00022840"/>
    </source>
</evidence>
<keyword evidence="3" id="KW-1003">Cell membrane</keyword>
<dbReference type="Pfam" id="PF00664">
    <property type="entry name" value="ABC_membrane"/>
    <property type="match status" value="1"/>
</dbReference>
<dbReference type="EMBL" id="JACHMI010000001">
    <property type="protein sequence ID" value="MBB6550417.1"/>
    <property type="molecule type" value="Genomic_DNA"/>
</dbReference>
<comment type="similarity">
    <text evidence="10">Belongs to the ABC transporter superfamily. Siderophore-Fe(3+) uptake transporter (SIUT) (TC 3.A.1.21) family.</text>
</comment>
<evidence type="ECO:0000256" key="2">
    <source>
        <dbReference type="ARBA" id="ARBA00022448"/>
    </source>
</evidence>
<organism evidence="14 15">
    <name type="scientific">Nonomuraea rubra</name>
    <dbReference type="NCBI Taxonomy" id="46180"/>
    <lineage>
        <taxon>Bacteria</taxon>
        <taxon>Bacillati</taxon>
        <taxon>Actinomycetota</taxon>
        <taxon>Actinomycetes</taxon>
        <taxon>Streptosporangiales</taxon>
        <taxon>Streptosporangiaceae</taxon>
        <taxon>Nonomuraea</taxon>
    </lineage>
</organism>
<evidence type="ECO:0000256" key="9">
    <source>
        <dbReference type="ARBA" id="ARBA00023136"/>
    </source>
</evidence>
<name>A0A7X0NVN7_9ACTN</name>
<dbReference type="InterPro" id="IPR003439">
    <property type="entry name" value="ABC_transporter-like_ATP-bd"/>
</dbReference>
<evidence type="ECO:0000256" key="3">
    <source>
        <dbReference type="ARBA" id="ARBA00022475"/>
    </source>
</evidence>
<keyword evidence="15" id="KW-1185">Reference proteome</keyword>
<dbReference type="GO" id="GO:0015421">
    <property type="term" value="F:ABC-type oligopeptide transporter activity"/>
    <property type="evidence" value="ECO:0007669"/>
    <property type="project" value="TreeGrafter"/>
</dbReference>
<dbReference type="InterPro" id="IPR011527">
    <property type="entry name" value="ABC1_TM_dom"/>
</dbReference>
<dbReference type="PANTHER" id="PTHR43394:SF1">
    <property type="entry name" value="ATP-BINDING CASSETTE SUB-FAMILY B MEMBER 10, MITOCHONDRIAL"/>
    <property type="match status" value="1"/>
</dbReference>
<evidence type="ECO:0000256" key="5">
    <source>
        <dbReference type="ARBA" id="ARBA00022692"/>
    </source>
</evidence>
<evidence type="ECO:0000256" key="8">
    <source>
        <dbReference type="ARBA" id="ARBA00022989"/>
    </source>
</evidence>
<dbReference type="PANTHER" id="PTHR43394">
    <property type="entry name" value="ATP-DEPENDENT PERMEASE MDL1, MITOCHONDRIAL"/>
    <property type="match status" value="1"/>
</dbReference>
<dbReference type="SUPFAM" id="SSF52540">
    <property type="entry name" value="P-loop containing nucleoside triphosphate hydrolases"/>
    <property type="match status" value="1"/>
</dbReference>
<evidence type="ECO:0000256" key="10">
    <source>
        <dbReference type="ARBA" id="ARBA00023455"/>
    </source>
</evidence>
<evidence type="ECO:0000259" key="13">
    <source>
        <dbReference type="PROSITE" id="PS50929"/>
    </source>
</evidence>
<dbReference type="RefSeq" id="WP_185104693.1">
    <property type="nucleotide sequence ID" value="NZ_JACHMI010000001.1"/>
</dbReference>
<feature type="transmembrane region" description="Helical" evidence="11">
    <location>
        <begin position="76"/>
        <end position="96"/>
    </location>
</feature>
<evidence type="ECO:0000256" key="6">
    <source>
        <dbReference type="ARBA" id="ARBA00022741"/>
    </source>
</evidence>
<feature type="transmembrane region" description="Helical" evidence="11">
    <location>
        <begin position="149"/>
        <end position="172"/>
    </location>
</feature>
<dbReference type="SMART" id="SM00382">
    <property type="entry name" value="AAA"/>
    <property type="match status" value="1"/>
</dbReference>
<feature type="domain" description="ABC transmembrane type-1" evidence="13">
    <location>
        <begin position="40"/>
        <end position="322"/>
    </location>
</feature>
<dbReference type="InterPro" id="IPR036640">
    <property type="entry name" value="ABC1_TM_sf"/>
</dbReference>
<evidence type="ECO:0000313" key="15">
    <source>
        <dbReference type="Proteomes" id="UP000565579"/>
    </source>
</evidence>
<sequence length="590" mass="62028">MTATHDHASAHPEIATSEGGGGVRRGALLTLLRPERARLAAAIVCGLLDQGLALAAALLGASLVGRALNGDAPADLLPGLIVLAVLVLPKVLASWAESYIAHDLAFRVLAELRDRCYRKLAALTPGYLLRRRSGDLGATAMADVEILELFFAHSLTPLVVAASVPPACLVAAFWLHPLVGAALLPAVVAMATVPFWLRRRSAVQAGRMREAAGEATAETVDAVQGLSETLVFGRQEHQAARLGAATERLNVTSRAHRSRGGVEKAAGDAIAAAGLIAALLVALLLVDAGSLAAGQVVIVAVLGAFAFLPLMSLVDTWRDLSTIRAAAARLLRILDAVPDVTEQATGPAGRIEPEVAFDHVTFRYGDGLPEAVRDVSFTVPAGTTVALAGHSGAGKSTCASLLLRHWDTSAGTVRIGGHDLRDLPFDQLRSTVVAVPQDTYLFAMSVRDNLRLARPDATDAEVEQAARTACAHDFIAALPDGYDTLVGERGAHLSGGQRQRLAIARALLTHAPILVLDEAVSNLDAESEAALDQALRAARGEHTTLVVAHRPSTLRSADTVVLLNAGRVVDIGHHHDLLSRSAEYRRLLAR</sequence>
<keyword evidence="4" id="KW-0997">Cell inner membrane</keyword>
<dbReference type="Pfam" id="PF00005">
    <property type="entry name" value="ABC_tran"/>
    <property type="match status" value="1"/>
</dbReference>
<dbReference type="SUPFAM" id="SSF90123">
    <property type="entry name" value="ABC transporter transmembrane region"/>
    <property type="match status" value="1"/>
</dbReference>
<proteinExistence type="inferred from homology"/>
<feature type="transmembrane region" description="Helical" evidence="11">
    <location>
        <begin position="292"/>
        <end position="314"/>
    </location>
</feature>
<comment type="caution">
    <text evidence="14">The sequence shown here is derived from an EMBL/GenBank/DDBJ whole genome shotgun (WGS) entry which is preliminary data.</text>
</comment>
<dbReference type="InterPro" id="IPR003593">
    <property type="entry name" value="AAA+_ATPase"/>
</dbReference>
<keyword evidence="6" id="KW-0547">Nucleotide-binding</keyword>
<accession>A0A7X0NVN7</accession>
<gene>
    <name evidence="14" type="ORF">HD593_005212</name>
</gene>
<keyword evidence="2" id="KW-0813">Transport</keyword>
<dbReference type="Gene3D" id="3.40.50.300">
    <property type="entry name" value="P-loop containing nucleotide triphosphate hydrolases"/>
    <property type="match status" value="1"/>
</dbReference>
<dbReference type="Gene3D" id="1.20.1560.10">
    <property type="entry name" value="ABC transporter type 1, transmembrane domain"/>
    <property type="match status" value="1"/>
</dbReference>
<feature type="transmembrane region" description="Helical" evidence="11">
    <location>
        <begin position="265"/>
        <end position="286"/>
    </location>
</feature>
<dbReference type="Proteomes" id="UP000565579">
    <property type="component" value="Unassembled WGS sequence"/>
</dbReference>
<dbReference type="GO" id="GO:0005886">
    <property type="term" value="C:plasma membrane"/>
    <property type="evidence" value="ECO:0007669"/>
    <property type="project" value="UniProtKB-SubCell"/>
</dbReference>
<reference evidence="14 15" key="1">
    <citation type="submission" date="2020-08" db="EMBL/GenBank/DDBJ databases">
        <title>Sequencing the genomes of 1000 actinobacteria strains.</title>
        <authorList>
            <person name="Klenk H.-P."/>
        </authorList>
    </citation>
    <scope>NUCLEOTIDE SEQUENCE [LARGE SCALE GENOMIC DNA]</scope>
    <source>
        <strain evidence="14 15">DSM 43768</strain>
    </source>
</reference>
<feature type="domain" description="ABC transporter" evidence="12">
    <location>
        <begin position="355"/>
        <end position="590"/>
    </location>
</feature>
<keyword evidence="8 11" id="KW-1133">Transmembrane helix</keyword>
<dbReference type="PROSITE" id="PS00211">
    <property type="entry name" value="ABC_TRANSPORTER_1"/>
    <property type="match status" value="1"/>
</dbReference>
<keyword evidence="7" id="KW-0067">ATP-binding</keyword>
<keyword evidence="5 11" id="KW-0812">Transmembrane</keyword>